<gene>
    <name evidence="1" type="ORF">DJ021_14510</name>
</gene>
<reference evidence="2" key="1">
    <citation type="submission" date="2018-05" db="EMBL/GenBank/DDBJ databases">
        <authorList>
            <person name="Li X."/>
        </authorList>
    </citation>
    <scope>NUCLEOTIDE SEQUENCE [LARGE SCALE GENOMIC DNA]</scope>
    <source>
        <strain evidence="2">HKS-05</strain>
    </source>
</reference>
<evidence type="ECO:0000313" key="1">
    <source>
        <dbReference type="EMBL" id="RAK60935.1"/>
    </source>
</evidence>
<accession>A0A328B327</accession>
<dbReference type="EMBL" id="QFYP01000001">
    <property type="protein sequence ID" value="RAK60935.1"/>
    <property type="molecule type" value="Genomic_DNA"/>
</dbReference>
<organism evidence="1 2">
    <name type="scientific">Phenylobacterium hankyongense</name>
    <dbReference type="NCBI Taxonomy" id="1813876"/>
    <lineage>
        <taxon>Bacteria</taxon>
        <taxon>Pseudomonadati</taxon>
        <taxon>Pseudomonadota</taxon>
        <taxon>Alphaproteobacteria</taxon>
        <taxon>Caulobacterales</taxon>
        <taxon>Caulobacteraceae</taxon>
        <taxon>Phenylobacterium</taxon>
    </lineage>
</organism>
<keyword evidence="2" id="KW-1185">Reference proteome</keyword>
<proteinExistence type="predicted"/>
<dbReference type="RefSeq" id="WP_111458227.1">
    <property type="nucleotide sequence ID" value="NZ_QFYP01000001.1"/>
</dbReference>
<sequence length="67" mass="7423">MSALIHFIVARSRHGWAVNVEADLLSEHADVREAREEAAMLAEATKRAGYASRFVDLSCEPPRDVEA</sequence>
<dbReference type="Proteomes" id="UP000249842">
    <property type="component" value="Unassembled WGS sequence"/>
</dbReference>
<dbReference type="AlphaFoldDB" id="A0A328B327"/>
<name>A0A328B327_9CAUL</name>
<evidence type="ECO:0000313" key="2">
    <source>
        <dbReference type="Proteomes" id="UP000249842"/>
    </source>
</evidence>
<comment type="caution">
    <text evidence="1">The sequence shown here is derived from an EMBL/GenBank/DDBJ whole genome shotgun (WGS) entry which is preliminary data.</text>
</comment>
<protein>
    <submittedName>
        <fullName evidence="1">Uncharacterized protein</fullName>
    </submittedName>
</protein>